<reference evidence="2 3" key="1">
    <citation type="submission" date="2019-08" db="EMBL/GenBank/DDBJ databases">
        <title>Deep-cultivation of Planctomycetes and their phenomic and genomic characterization uncovers novel biology.</title>
        <authorList>
            <person name="Wiegand S."/>
            <person name="Jogler M."/>
            <person name="Boedeker C."/>
            <person name="Pinto D."/>
            <person name="Vollmers J."/>
            <person name="Rivas-Marin E."/>
            <person name="Kohn T."/>
            <person name="Peeters S.H."/>
            <person name="Heuer A."/>
            <person name="Rast P."/>
            <person name="Oberbeckmann S."/>
            <person name="Bunk B."/>
            <person name="Jeske O."/>
            <person name="Meyerdierks A."/>
            <person name="Storesund J.E."/>
            <person name="Kallscheuer N."/>
            <person name="Luecker S."/>
            <person name="Lage O.M."/>
            <person name="Pohl T."/>
            <person name="Merkel B.J."/>
            <person name="Hornburger P."/>
            <person name="Mueller R.-W."/>
            <person name="Bruemmer F."/>
            <person name="Labrenz M."/>
            <person name="Spormann A.M."/>
            <person name="Op Den Camp H."/>
            <person name="Overmann J."/>
            <person name="Amann R."/>
            <person name="Jetten M.S.M."/>
            <person name="Mascher T."/>
            <person name="Medema M.H."/>
            <person name="Devos D.P."/>
            <person name="Kaster A.-K."/>
            <person name="Ovreas L."/>
            <person name="Rohde M."/>
            <person name="Galperin M.Y."/>
            <person name="Jogler C."/>
        </authorList>
    </citation>
    <scope>NUCLEOTIDE SEQUENCE [LARGE SCALE GENOMIC DNA]</scope>
    <source>
        <strain evidence="2 3">LF1</strain>
    </source>
</reference>
<evidence type="ECO:0000313" key="3">
    <source>
        <dbReference type="Proteomes" id="UP000322699"/>
    </source>
</evidence>
<sequence length="171" mass="20236">MLSLSLASFMLHCLLMHPVHETISEVQWNEKSSRVEVAIRLDVLDEQWIVRQMAKENSESDAGRLKYLSRRFRVSPLPKPGQDDQAVYRWVGRQAEGSHAWWFFEITPPDQKRPDWLEFKLLFDRHGNYQHRIVFIDEVPKRSVDLNRQKSRAMFQPETATKQKSKATQDE</sequence>
<dbReference type="Proteomes" id="UP000322699">
    <property type="component" value="Unassembled WGS sequence"/>
</dbReference>
<name>A0A5B1CRZ5_9BACT</name>
<evidence type="ECO:0000313" key="2">
    <source>
        <dbReference type="EMBL" id="KAA1262024.1"/>
    </source>
</evidence>
<dbReference type="InterPro" id="IPR046525">
    <property type="entry name" value="DUF6702"/>
</dbReference>
<keyword evidence="3" id="KW-1185">Reference proteome</keyword>
<dbReference type="Pfam" id="PF20420">
    <property type="entry name" value="DUF6702"/>
    <property type="match status" value="1"/>
</dbReference>
<evidence type="ECO:0000256" key="1">
    <source>
        <dbReference type="SAM" id="MobiDB-lite"/>
    </source>
</evidence>
<gene>
    <name evidence="2" type="ORF">LF1_45850</name>
</gene>
<accession>A0A5B1CRZ5</accession>
<dbReference type="EMBL" id="VRLW01000001">
    <property type="protein sequence ID" value="KAA1262024.1"/>
    <property type="molecule type" value="Genomic_DNA"/>
</dbReference>
<proteinExistence type="predicted"/>
<feature type="region of interest" description="Disordered" evidence="1">
    <location>
        <begin position="148"/>
        <end position="171"/>
    </location>
</feature>
<dbReference type="RefSeq" id="WP_149752987.1">
    <property type="nucleotide sequence ID" value="NZ_LWSK01000022.1"/>
</dbReference>
<dbReference type="OrthoDB" id="273910at2"/>
<dbReference type="AlphaFoldDB" id="A0A5B1CRZ5"/>
<organism evidence="2 3">
    <name type="scientific">Rubripirellula obstinata</name>
    <dbReference type="NCBI Taxonomy" id="406547"/>
    <lineage>
        <taxon>Bacteria</taxon>
        <taxon>Pseudomonadati</taxon>
        <taxon>Planctomycetota</taxon>
        <taxon>Planctomycetia</taxon>
        <taxon>Pirellulales</taxon>
        <taxon>Pirellulaceae</taxon>
        <taxon>Rubripirellula</taxon>
    </lineage>
</organism>
<protein>
    <submittedName>
        <fullName evidence="2">Uncharacterized protein</fullName>
    </submittedName>
</protein>
<comment type="caution">
    <text evidence="2">The sequence shown here is derived from an EMBL/GenBank/DDBJ whole genome shotgun (WGS) entry which is preliminary data.</text>
</comment>